<sequence length="70" mass="8066">MQRGGTDKICHSAADLGMRNFWRFGIDLERLHSWQWVEIGNTMEMSDDWGRKGWLSVRYDENASGGRCGS</sequence>
<accession>A0AAV2E9D1</accession>
<dbReference type="AlphaFoldDB" id="A0AAV2E9D1"/>
<reference evidence="1 2" key="1">
    <citation type="submission" date="2024-04" db="EMBL/GenBank/DDBJ databases">
        <authorList>
            <person name="Fracassetti M."/>
        </authorList>
    </citation>
    <scope>NUCLEOTIDE SEQUENCE [LARGE SCALE GENOMIC DNA]</scope>
</reference>
<organism evidence="1 2">
    <name type="scientific">Linum trigynum</name>
    <dbReference type="NCBI Taxonomy" id="586398"/>
    <lineage>
        <taxon>Eukaryota</taxon>
        <taxon>Viridiplantae</taxon>
        <taxon>Streptophyta</taxon>
        <taxon>Embryophyta</taxon>
        <taxon>Tracheophyta</taxon>
        <taxon>Spermatophyta</taxon>
        <taxon>Magnoliopsida</taxon>
        <taxon>eudicotyledons</taxon>
        <taxon>Gunneridae</taxon>
        <taxon>Pentapetalae</taxon>
        <taxon>rosids</taxon>
        <taxon>fabids</taxon>
        <taxon>Malpighiales</taxon>
        <taxon>Linaceae</taxon>
        <taxon>Linum</taxon>
    </lineage>
</organism>
<protein>
    <submittedName>
        <fullName evidence="1">Uncharacterized protein</fullName>
    </submittedName>
</protein>
<dbReference type="EMBL" id="OZ034817">
    <property type="protein sequence ID" value="CAL1382115.1"/>
    <property type="molecule type" value="Genomic_DNA"/>
</dbReference>
<proteinExistence type="predicted"/>
<evidence type="ECO:0000313" key="2">
    <source>
        <dbReference type="Proteomes" id="UP001497516"/>
    </source>
</evidence>
<gene>
    <name evidence="1" type="ORF">LTRI10_LOCUS23456</name>
</gene>
<keyword evidence="2" id="KW-1185">Reference proteome</keyword>
<evidence type="ECO:0000313" key="1">
    <source>
        <dbReference type="EMBL" id="CAL1382115.1"/>
    </source>
</evidence>
<name>A0AAV2E9D1_9ROSI</name>
<dbReference type="Proteomes" id="UP001497516">
    <property type="component" value="Chromosome 4"/>
</dbReference>